<sequence length="1255" mass="139042">MKTFGFPSLVHLHMEILRTQTILELPLTYFTQLQLAGSKIFYAHTSSDEEKMDSFEFEVTDGYNPVFRTFRISIADIDNKKPLVTIHNIIVDEGGKKIITPFELTAEDQDTSTDFLRFDIIQAPINGKLFLRGTSSVWSFSQQDLDGNLLVYQHDGSDTDRDSFSFTVTDGTHSDFFVFPDTAFSTRSAQTLHIVVLPVDDEKPQIVVNRGAFSLRPLPGGQLGYIITSKALRAEDQDSPAQHLQFSITTDPSYGYVMNAAFGNGSITSFTQGDIDTRNILYVLHGGSQSTADFFTFVVSDSAENHSPEHIFNLVWPWIFLQQDNYQVNESDGHLEVTLLRRGHLGETSFISIRTLDGTAEAGKDFQGRGQRQVQFNPGQNAATWSLHLLPDSKFEGPESLWLEISDPIMAVLQYPWLAAVEILDPADEPQVFIPQAEFKVQENTGKVSVPVKREGDLSSEFMVVCHTEKGSATGTEPSSVLSYSDYISRPEGPTSMLRFGQGEVEQMCWVMIIDDSLYEGEERFNVTLSAPMGGKISGKFPSASIVILPDPKDEPAFYFGALEYEVEESSGALDVQVWRSGSDLSHPGSITIYSRGAPHLGAKAGEDYVGISHNLVFNPGVTTRTVKVTVLDDVGQPRLEGPERFELRLRMPEGGGLGKPSLAHVIINDSFSDLPRVQFQASQVEVLEEDGKMSAILTRSGDTSHKISVRCYTRQGSAQVGHDFRERPNTDASTISFLPGELEKTCEVLLRDDWEYEEQKEFRLVLGSPRGAALGSRTETIVQIDDEADRPIIGFNMSRASIWEPEKLGEQTSLHVTVLRRGDPTQTSLVRVHTQDGSATAGQDYIPLSEDLEFGPGVRERMVTLHILHDSEREMREALLLVLQPDENMIADTEITKIMVYIEERDGLADVTFPSIPLVVSLLLYDNAKHASEKPNPSAGYPLVCITVCNRKHPQFDQTGWICAREGINDSLSTFRWFVGPPTGTDGVTAPLQEIDSETFFASTKVMTLDSIYFRSGARVQCAARATSVSGYRGLELLSEIVIISQTDGLCHSQTPGAIGAEPFSARLHYTGPEDPDLPNLIQLKVSLPHIDGMLPVISTQPLSNFELTLSPSAARIASHRCSNLLDVNDIPTRFGFLNTRSGAALRGTDARPYWDSVALRGNSTTHFYHNLDLNGCLWVFSSHFDMSELVTECGGKVTTDGQIRDLVQSYVTLRLSSLRLLCVLLGGAWFLAALRLAHRTRAHFCVRHFCVVV</sequence>
<feature type="transmembrane region" description="Helical" evidence="7">
    <location>
        <begin position="1220"/>
        <end position="1239"/>
    </location>
</feature>
<feature type="domain" description="Calx-beta" evidence="8">
    <location>
        <begin position="666"/>
        <end position="768"/>
    </location>
</feature>
<name>A0A8C4R605_EPTBU</name>
<dbReference type="OMA" id="TGWICAR"/>
<keyword evidence="7" id="KW-1133">Transmembrane helix</keyword>
<evidence type="ECO:0000256" key="2">
    <source>
        <dbReference type="ARBA" id="ARBA00022729"/>
    </source>
</evidence>
<dbReference type="InterPro" id="IPR038081">
    <property type="entry name" value="CalX-like_sf"/>
</dbReference>
<keyword evidence="7" id="KW-0472">Membrane</keyword>
<dbReference type="Ensembl" id="ENSEBUT00000026041.1">
    <property type="protein sequence ID" value="ENSEBUP00000025465.1"/>
    <property type="gene ID" value="ENSEBUG00000015697.1"/>
</dbReference>
<keyword evidence="3" id="KW-0677">Repeat</keyword>
<dbReference type="GO" id="GO:0016020">
    <property type="term" value="C:membrane"/>
    <property type="evidence" value="ECO:0007669"/>
    <property type="project" value="InterPro"/>
</dbReference>
<protein>
    <recommendedName>
        <fullName evidence="8">Calx-beta domain-containing protein</fullName>
    </recommendedName>
</protein>
<evidence type="ECO:0000256" key="3">
    <source>
        <dbReference type="ARBA" id="ARBA00022737"/>
    </source>
</evidence>
<dbReference type="PANTHER" id="PTHR45739">
    <property type="entry name" value="MATRIX PROTEIN, PUTATIVE-RELATED"/>
    <property type="match status" value="1"/>
</dbReference>
<evidence type="ECO:0000256" key="7">
    <source>
        <dbReference type="SAM" id="Phobius"/>
    </source>
</evidence>
<dbReference type="InterPro" id="IPR051561">
    <property type="entry name" value="FRAS1_ECM"/>
</dbReference>
<keyword evidence="7" id="KW-0812">Transmembrane</keyword>
<dbReference type="InterPro" id="IPR003644">
    <property type="entry name" value="Calx_beta"/>
</dbReference>
<dbReference type="InterPro" id="IPR039005">
    <property type="entry name" value="CSPG_rpt"/>
</dbReference>
<organism evidence="9 10">
    <name type="scientific">Eptatretus burgeri</name>
    <name type="common">Inshore hagfish</name>
    <dbReference type="NCBI Taxonomy" id="7764"/>
    <lineage>
        <taxon>Eukaryota</taxon>
        <taxon>Metazoa</taxon>
        <taxon>Chordata</taxon>
        <taxon>Craniata</taxon>
        <taxon>Vertebrata</taxon>
        <taxon>Cyclostomata</taxon>
        <taxon>Myxini</taxon>
        <taxon>Myxiniformes</taxon>
        <taxon>Myxinidae</taxon>
        <taxon>Eptatretinae</taxon>
        <taxon>Eptatretus</taxon>
    </lineage>
</organism>
<dbReference type="SMART" id="SM00237">
    <property type="entry name" value="Calx_beta"/>
    <property type="match status" value="5"/>
</dbReference>
<dbReference type="AlphaFoldDB" id="A0A8C4R605"/>
<dbReference type="GeneTree" id="ENSGT00940000162501"/>
<reference evidence="9" key="1">
    <citation type="submission" date="2025-08" db="UniProtKB">
        <authorList>
            <consortium name="Ensembl"/>
        </authorList>
    </citation>
    <scope>IDENTIFICATION</scope>
</reference>
<dbReference type="Gene3D" id="2.60.40.2030">
    <property type="match status" value="5"/>
</dbReference>
<feature type="domain" description="Calx-beta" evidence="8">
    <location>
        <begin position="419"/>
        <end position="530"/>
    </location>
</feature>
<keyword evidence="5" id="KW-0325">Glycoprotein</keyword>
<reference evidence="9" key="2">
    <citation type="submission" date="2025-09" db="UniProtKB">
        <authorList>
            <consortium name="Ensembl"/>
        </authorList>
    </citation>
    <scope>IDENTIFICATION</scope>
</reference>
<dbReference type="GO" id="GO:0007154">
    <property type="term" value="P:cell communication"/>
    <property type="evidence" value="ECO:0007669"/>
    <property type="project" value="InterPro"/>
</dbReference>
<evidence type="ECO:0000256" key="4">
    <source>
        <dbReference type="ARBA" id="ARBA00022837"/>
    </source>
</evidence>
<evidence type="ECO:0000313" key="9">
    <source>
        <dbReference type="Ensembl" id="ENSEBUP00000025465.1"/>
    </source>
</evidence>
<evidence type="ECO:0000313" key="10">
    <source>
        <dbReference type="Proteomes" id="UP000694388"/>
    </source>
</evidence>
<feature type="repeat" description="CSPG" evidence="6">
    <location>
        <begin position="203"/>
        <end position="300"/>
    </location>
</feature>
<evidence type="ECO:0000256" key="1">
    <source>
        <dbReference type="ARBA" id="ARBA00005529"/>
    </source>
</evidence>
<keyword evidence="10" id="KW-1185">Reference proteome</keyword>
<keyword evidence="4" id="KW-0106">Calcium</keyword>
<dbReference type="Pfam" id="PF16184">
    <property type="entry name" value="Cadherin_3"/>
    <property type="match status" value="3"/>
</dbReference>
<evidence type="ECO:0000256" key="5">
    <source>
        <dbReference type="ARBA" id="ARBA00023180"/>
    </source>
</evidence>
<dbReference type="Proteomes" id="UP000694388">
    <property type="component" value="Unplaced"/>
</dbReference>
<accession>A0A8C4R605</accession>
<dbReference type="Pfam" id="PF03160">
    <property type="entry name" value="Calx-beta"/>
    <property type="match status" value="3"/>
</dbReference>
<dbReference type="PROSITE" id="PS51854">
    <property type="entry name" value="CSPG"/>
    <property type="match status" value="2"/>
</dbReference>
<proteinExistence type="inferred from homology"/>
<dbReference type="GO" id="GO:0009653">
    <property type="term" value="P:anatomical structure morphogenesis"/>
    <property type="evidence" value="ECO:0007669"/>
    <property type="project" value="TreeGrafter"/>
</dbReference>
<keyword evidence="2" id="KW-0732">Signal</keyword>
<feature type="domain" description="Calx-beta" evidence="8">
    <location>
        <begin position="310"/>
        <end position="406"/>
    </location>
</feature>
<feature type="repeat" description="CSPG" evidence="6">
    <location>
        <begin position="80"/>
        <end position="169"/>
    </location>
</feature>
<dbReference type="PANTHER" id="PTHR45739:SF8">
    <property type="entry name" value="FRAS1-RELATED EXTRACELLULAR MATRIX PROTEIN 1"/>
    <property type="match status" value="1"/>
</dbReference>
<evidence type="ECO:0000256" key="6">
    <source>
        <dbReference type="PROSITE-ProRule" id="PRU01201"/>
    </source>
</evidence>
<feature type="domain" description="Calx-beta" evidence="8">
    <location>
        <begin position="544"/>
        <end position="651"/>
    </location>
</feature>
<comment type="similarity">
    <text evidence="1">Belongs to the FRAS1 family.</text>
</comment>
<feature type="domain" description="Calx-beta" evidence="8">
    <location>
        <begin position="781"/>
        <end position="885"/>
    </location>
</feature>
<evidence type="ECO:0000259" key="8">
    <source>
        <dbReference type="SMART" id="SM00237"/>
    </source>
</evidence>
<dbReference type="SUPFAM" id="SSF141072">
    <property type="entry name" value="CalX-like"/>
    <property type="match status" value="5"/>
</dbReference>